<organism evidence="1">
    <name type="scientific">Candidatus Electrothrix aestuarii</name>
    <dbReference type="NCBI Taxonomy" id="3062594"/>
    <lineage>
        <taxon>Bacteria</taxon>
        <taxon>Pseudomonadati</taxon>
        <taxon>Thermodesulfobacteriota</taxon>
        <taxon>Desulfobulbia</taxon>
        <taxon>Desulfobulbales</taxon>
        <taxon>Desulfobulbaceae</taxon>
        <taxon>Candidatus Electrothrix</taxon>
    </lineage>
</organism>
<proteinExistence type="predicted"/>
<dbReference type="AlphaFoldDB" id="A0AAU8LQG5"/>
<protein>
    <submittedName>
        <fullName evidence="1">Uncharacterized protein</fullName>
    </submittedName>
</protein>
<sequence length="95" mass="10402">MNITLTPDIERFANDLAKKQGTDVESIVLKTLRECFFRTQRSRTAEQPESLADLLTGYIGGIDSGELANGGLQLSENSGGKFTELLGRKQQQGKV</sequence>
<name>A0AAU8LQG5_9BACT</name>
<reference evidence="1" key="1">
    <citation type="journal article" date="2024" name="Syst. Appl. Microbiol.">
        <title>First single-strain enrichments of Electrothrix cable bacteria, description of E. aestuarii sp. nov. and E. rattekaaiensis sp. nov., and proposal of a cable bacteria taxonomy following the rules of the SeqCode.</title>
        <authorList>
            <person name="Plum-Jensen L.E."/>
            <person name="Schramm A."/>
            <person name="Marshall I.P.G."/>
        </authorList>
    </citation>
    <scope>NUCLEOTIDE SEQUENCE</scope>
    <source>
        <strain evidence="1">Rat1</strain>
    </source>
</reference>
<evidence type="ECO:0000313" key="1">
    <source>
        <dbReference type="EMBL" id="XCN71168.1"/>
    </source>
</evidence>
<reference evidence="1" key="2">
    <citation type="submission" date="2024-06" db="EMBL/GenBank/DDBJ databases">
        <authorList>
            <person name="Plum-Jensen L.E."/>
            <person name="Schramm A."/>
            <person name="Marshall I.P.G."/>
        </authorList>
    </citation>
    <scope>NUCLEOTIDE SEQUENCE</scope>
    <source>
        <strain evidence="1">Rat1</strain>
    </source>
</reference>
<dbReference type="EMBL" id="CP159373">
    <property type="protein sequence ID" value="XCN71168.1"/>
    <property type="molecule type" value="Genomic_DNA"/>
</dbReference>
<dbReference type="KEGG" id="eaj:Q3M24_12670"/>
<gene>
    <name evidence="1" type="ORF">Q3M24_12670</name>
</gene>
<accession>A0AAU8LQG5</accession>